<dbReference type="OrthoDB" id="25129at2759"/>
<evidence type="ECO:0000313" key="2">
    <source>
        <dbReference type="EMBL" id="EXJ88945.1"/>
    </source>
</evidence>
<evidence type="ECO:0000259" key="1">
    <source>
        <dbReference type="Pfam" id="PF01636"/>
    </source>
</evidence>
<sequence length="403" mass="44648">MVSPTQADQDELVDAILQELSTTPYAASSLTQLSGGSTNFVFRGILAHPLPLPLPSRSEPEPQPDPTTGKTIIVKHSRDHIRGNKNFPLAVSRCIFEQSMHHALNSFPSPSSNLKVPHHYLFNPRANIQVIEDFPDAVDLKSILVPPSPSPTTEAILTPTVATCIGHDIGVWLRSFHLWASAPAQSALRRELGQNEPMRKLKRLASYDSFINILENFPETLEGIRKPLEEVRETAAREFNKPATDDGGEYWGVIHGDFAACNVLVSDVPSLQTNNPEAPKLVIIDWELAQVGHWAYDLGQMIGDLYEQKHFRQVDSAVWIVRGLVDGYGGLSDELAFRTAIHVGVWLLGWYNRRHPKLPLKGTPEQIAGIVQLATDVILKAWAKDRTWFEASVFAPLFGGTPA</sequence>
<dbReference type="SUPFAM" id="SSF56112">
    <property type="entry name" value="Protein kinase-like (PK-like)"/>
    <property type="match status" value="1"/>
</dbReference>
<dbReference type="RefSeq" id="XP_007730342.1">
    <property type="nucleotide sequence ID" value="XM_007732152.1"/>
</dbReference>
<dbReference type="Pfam" id="PF01636">
    <property type="entry name" value="APH"/>
    <property type="match status" value="1"/>
</dbReference>
<organism evidence="2 3">
    <name type="scientific">Capronia epimyces CBS 606.96</name>
    <dbReference type="NCBI Taxonomy" id="1182542"/>
    <lineage>
        <taxon>Eukaryota</taxon>
        <taxon>Fungi</taxon>
        <taxon>Dikarya</taxon>
        <taxon>Ascomycota</taxon>
        <taxon>Pezizomycotina</taxon>
        <taxon>Eurotiomycetes</taxon>
        <taxon>Chaetothyriomycetidae</taxon>
        <taxon>Chaetothyriales</taxon>
        <taxon>Herpotrichiellaceae</taxon>
        <taxon>Capronia</taxon>
    </lineage>
</organism>
<feature type="domain" description="Aminoglycoside phosphotransferase" evidence="1">
    <location>
        <begin position="229"/>
        <end position="306"/>
    </location>
</feature>
<dbReference type="Gene3D" id="3.90.1200.10">
    <property type="match status" value="1"/>
</dbReference>
<dbReference type="Proteomes" id="UP000019478">
    <property type="component" value="Unassembled WGS sequence"/>
</dbReference>
<dbReference type="Gene3D" id="3.30.200.20">
    <property type="entry name" value="Phosphorylase Kinase, domain 1"/>
    <property type="match status" value="1"/>
</dbReference>
<dbReference type="STRING" id="1182542.W9YH19"/>
<accession>W9YH19</accession>
<dbReference type="EMBL" id="AMGY01000002">
    <property type="protein sequence ID" value="EXJ88945.1"/>
    <property type="molecule type" value="Genomic_DNA"/>
</dbReference>
<reference evidence="2 3" key="1">
    <citation type="submission" date="2013-03" db="EMBL/GenBank/DDBJ databases">
        <title>The Genome Sequence of Capronia epimyces CBS 606.96.</title>
        <authorList>
            <consortium name="The Broad Institute Genomics Platform"/>
            <person name="Cuomo C."/>
            <person name="de Hoog S."/>
            <person name="Gorbushina A."/>
            <person name="Walker B."/>
            <person name="Young S.K."/>
            <person name="Zeng Q."/>
            <person name="Gargeya S."/>
            <person name="Fitzgerald M."/>
            <person name="Haas B."/>
            <person name="Abouelleil A."/>
            <person name="Allen A.W."/>
            <person name="Alvarado L."/>
            <person name="Arachchi H.M."/>
            <person name="Berlin A.M."/>
            <person name="Chapman S.B."/>
            <person name="Gainer-Dewar J."/>
            <person name="Goldberg J."/>
            <person name="Griggs A."/>
            <person name="Gujja S."/>
            <person name="Hansen M."/>
            <person name="Howarth C."/>
            <person name="Imamovic A."/>
            <person name="Ireland A."/>
            <person name="Larimer J."/>
            <person name="McCowan C."/>
            <person name="Murphy C."/>
            <person name="Pearson M."/>
            <person name="Poon T.W."/>
            <person name="Priest M."/>
            <person name="Roberts A."/>
            <person name="Saif S."/>
            <person name="Shea T."/>
            <person name="Sisk P."/>
            <person name="Sykes S."/>
            <person name="Wortman J."/>
            <person name="Nusbaum C."/>
            <person name="Birren B."/>
        </authorList>
    </citation>
    <scope>NUCLEOTIDE SEQUENCE [LARGE SCALE GENOMIC DNA]</scope>
    <source>
        <strain evidence="2 3">CBS 606.96</strain>
    </source>
</reference>
<proteinExistence type="predicted"/>
<dbReference type="GeneID" id="19166142"/>
<gene>
    <name evidence="2" type="ORF">A1O3_02009</name>
</gene>
<dbReference type="eggNOG" id="ENOG502SIXT">
    <property type="taxonomic scope" value="Eukaryota"/>
</dbReference>
<dbReference type="AlphaFoldDB" id="W9YH19"/>
<evidence type="ECO:0000313" key="3">
    <source>
        <dbReference type="Proteomes" id="UP000019478"/>
    </source>
</evidence>
<dbReference type="HOGENOM" id="CLU_059226_0_0_1"/>
<name>W9YH19_9EURO</name>
<dbReference type="InterPro" id="IPR002575">
    <property type="entry name" value="Aminoglycoside_PTrfase"/>
</dbReference>
<protein>
    <recommendedName>
        <fullName evidence="1">Aminoglycoside phosphotransferase domain-containing protein</fullName>
    </recommendedName>
</protein>
<dbReference type="InterPro" id="IPR011009">
    <property type="entry name" value="Kinase-like_dom_sf"/>
</dbReference>
<keyword evidence="3" id="KW-1185">Reference proteome</keyword>
<comment type="caution">
    <text evidence="2">The sequence shown here is derived from an EMBL/GenBank/DDBJ whole genome shotgun (WGS) entry which is preliminary data.</text>
</comment>